<organism evidence="7 8">
    <name type="scientific">Parapusillimonas granuli</name>
    <dbReference type="NCBI Taxonomy" id="380911"/>
    <lineage>
        <taxon>Bacteria</taxon>
        <taxon>Pseudomonadati</taxon>
        <taxon>Pseudomonadota</taxon>
        <taxon>Betaproteobacteria</taxon>
        <taxon>Burkholderiales</taxon>
        <taxon>Alcaligenaceae</taxon>
        <taxon>Parapusillimonas</taxon>
    </lineage>
</organism>
<evidence type="ECO:0000256" key="2">
    <source>
        <dbReference type="ARBA" id="ARBA00008814"/>
    </source>
</evidence>
<dbReference type="InterPro" id="IPR002491">
    <property type="entry name" value="ABC_transptr_periplasmic_BD"/>
</dbReference>
<sequence length="309" mass="32819">MNKRLPTAAWALVLMVAALCWVLWPAIAGAESARSIESAYGPAKVQGTPKRIVALNESALDTALALGLKPVGTVAARGGDAVSVYLQEKAGKIGIVGTTREYNLESILAQQPDLILAAAGLNKEIYAKLSMLAPTVVAPHSGLEDWRKNVRLYAQAMNRGEQAEQALAELDGRIGALRAKLPAGTTVSVARWNPQGPILMSSKIFTGQILGQLGLKAPPLAEDLGDRPHSDVLSLENLSKIDADWLFLATLNAKGQETLDAARTQPAFTRLEAVKKGHAVTVDGQVWTSSTGILAANRILTDIEKVLLP</sequence>
<dbReference type="RefSeq" id="WP_180154082.1">
    <property type="nucleotide sequence ID" value="NZ_JACCEM010000003.1"/>
</dbReference>
<evidence type="ECO:0000256" key="3">
    <source>
        <dbReference type="ARBA" id="ARBA00022448"/>
    </source>
</evidence>
<dbReference type="EMBL" id="JACCEM010000003">
    <property type="protein sequence ID" value="NYT48767.1"/>
    <property type="molecule type" value="Genomic_DNA"/>
</dbReference>
<gene>
    <name evidence="7" type="ORF">H0A72_05540</name>
</gene>
<dbReference type="Proteomes" id="UP000559809">
    <property type="component" value="Unassembled WGS sequence"/>
</dbReference>
<name>A0A853FXA9_9BURK</name>
<proteinExistence type="inferred from homology"/>
<accession>A0A853FXA9</accession>
<keyword evidence="8" id="KW-1185">Reference proteome</keyword>
<evidence type="ECO:0000313" key="7">
    <source>
        <dbReference type="EMBL" id="NYT48767.1"/>
    </source>
</evidence>
<keyword evidence="4" id="KW-0406">Ion transport</keyword>
<evidence type="ECO:0000313" key="8">
    <source>
        <dbReference type="Proteomes" id="UP000559809"/>
    </source>
</evidence>
<dbReference type="GO" id="GO:0030288">
    <property type="term" value="C:outer membrane-bounded periplasmic space"/>
    <property type="evidence" value="ECO:0007669"/>
    <property type="project" value="TreeGrafter"/>
</dbReference>
<dbReference type="PANTHER" id="PTHR30532:SF1">
    <property type="entry name" value="IRON(3+)-HYDROXAMATE-BINDING PROTEIN FHUD"/>
    <property type="match status" value="1"/>
</dbReference>
<dbReference type="Pfam" id="PF01497">
    <property type="entry name" value="Peripla_BP_2"/>
    <property type="match status" value="1"/>
</dbReference>
<keyword evidence="3" id="KW-0813">Transport</keyword>
<evidence type="ECO:0000256" key="1">
    <source>
        <dbReference type="ARBA" id="ARBA00004196"/>
    </source>
</evidence>
<feature type="domain" description="Fe/B12 periplasmic-binding" evidence="6">
    <location>
        <begin position="51"/>
        <end position="309"/>
    </location>
</feature>
<protein>
    <submittedName>
        <fullName evidence="7">Iron-siderophore ABC transporter substrate-binding protein</fullName>
    </submittedName>
</protein>
<dbReference type="CDD" id="cd01146">
    <property type="entry name" value="FhuD"/>
    <property type="match status" value="1"/>
</dbReference>
<evidence type="ECO:0000259" key="6">
    <source>
        <dbReference type="PROSITE" id="PS50983"/>
    </source>
</evidence>
<dbReference type="InterPro" id="IPR051313">
    <property type="entry name" value="Bact_iron-sidero_bind"/>
</dbReference>
<dbReference type="SUPFAM" id="SSF53807">
    <property type="entry name" value="Helical backbone' metal receptor"/>
    <property type="match status" value="1"/>
</dbReference>
<dbReference type="Gene3D" id="3.40.50.1980">
    <property type="entry name" value="Nitrogenase molybdenum iron protein domain"/>
    <property type="match status" value="2"/>
</dbReference>
<keyword evidence="4" id="KW-0410">Iron transport</keyword>
<comment type="caution">
    <text evidence="7">The sequence shown here is derived from an EMBL/GenBank/DDBJ whole genome shotgun (WGS) entry which is preliminary data.</text>
</comment>
<reference evidence="7 8" key="1">
    <citation type="submission" date="2020-07" db="EMBL/GenBank/DDBJ databases">
        <title>Taxonomic revisions and descriptions of new bacterial species based on genomic comparisons in the high-G+C-content subgroup of the family Alcaligenaceae.</title>
        <authorList>
            <person name="Szabo A."/>
            <person name="Felfoldi T."/>
        </authorList>
    </citation>
    <scope>NUCLEOTIDE SEQUENCE [LARGE SCALE GENOMIC DNA]</scope>
    <source>
        <strain evidence="7 8">LMG 24012</strain>
    </source>
</reference>
<dbReference type="GO" id="GO:1901678">
    <property type="term" value="P:iron coordination entity transport"/>
    <property type="evidence" value="ECO:0007669"/>
    <property type="project" value="UniProtKB-ARBA"/>
</dbReference>
<evidence type="ECO:0000256" key="5">
    <source>
        <dbReference type="ARBA" id="ARBA00022729"/>
    </source>
</evidence>
<dbReference type="PROSITE" id="PS50983">
    <property type="entry name" value="FE_B12_PBP"/>
    <property type="match status" value="1"/>
</dbReference>
<keyword evidence="5" id="KW-0732">Signal</keyword>
<dbReference type="PANTHER" id="PTHR30532">
    <property type="entry name" value="IRON III DICITRATE-BINDING PERIPLASMIC PROTEIN"/>
    <property type="match status" value="1"/>
</dbReference>
<comment type="subcellular location">
    <subcellularLocation>
        <location evidence="1">Cell envelope</location>
    </subcellularLocation>
</comment>
<keyword evidence="4" id="KW-0408">Iron</keyword>
<evidence type="ECO:0000256" key="4">
    <source>
        <dbReference type="ARBA" id="ARBA00022496"/>
    </source>
</evidence>
<dbReference type="AlphaFoldDB" id="A0A853FXA9"/>
<comment type="similarity">
    <text evidence="2">Belongs to the bacterial solute-binding protein 8 family.</text>
</comment>